<reference evidence="10 11" key="1">
    <citation type="submission" date="2019-11" db="EMBL/GenBank/DDBJ databases">
        <title>Pseudomonas karstica sp. nov. and Pseudomonas spelaei sp. nov. from karst caves.</title>
        <authorList>
            <person name="Zeman M."/>
        </authorList>
    </citation>
    <scope>NUCLEOTIDE SEQUENCE [LARGE SCALE GENOMIC DNA]</scope>
    <source>
        <strain evidence="10 11">CCM 7893</strain>
    </source>
</reference>
<evidence type="ECO:0000256" key="2">
    <source>
        <dbReference type="ARBA" id="ARBA00022692"/>
    </source>
</evidence>
<organism evidence="10 11">
    <name type="scientific">Pseudomonas spelaei</name>
    <dbReference type="NCBI Taxonomy" id="1055469"/>
    <lineage>
        <taxon>Bacteria</taxon>
        <taxon>Pseudomonadati</taxon>
        <taxon>Pseudomonadota</taxon>
        <taxon>Gammaproteobacteria</taxon>
        <taxon>Pseudomonadales</taxon>
        <taxon>Pseudomonadaceae</taxon>
        <taxon>Pseudomonas</taxon>
    </lineage>
</organism>
<comment type="similarity">
    <text evidence="1">Belongs to the membrane fusion protein (MFP) (TC 8.A.1) family.</text>
</comment>
<name>A0A6I3WHW6_9PSED</name>
<dbReference type="InterPro" id="IPR058625">
    <property type="entry name" value="MdtA-like_BSH"/>
</dbReference>
<evidence type="ECO:0000256" key="5">
    <source>
        <dbReference type="ARBA" id="ARBA00023136"/>
    </source>
</evidence>
<gene>
    <name evidence="10" type="ORF">GNF76_20610</name>
</gene>
<proteinExistence type="inferred from homology"/>
<keyword evidence="4 6" id="KW-0175">Coiled coil</keyword>
<protein>
    <submittedName>
        <fullName evidence="10">Efflux RND transporter periplasmic adaptor subunit</fullName>
    </submittedName>
</protein>
<dbReference type="RefSeq" id="WP_155584964.1">
    <property type="nucleotide sequence ID" value="NZ_JBHSTH010000041.1"/>
</dbReference>
<feature type="transmembrane region" description="Helical" evidence="7">
    <location>
        <begin position="7"/>
        <end position="25"/>
    </location>
</feature>
<evidence type="ECO:0000256" key="6">
    <source>
        <dbReference type="SAM" id="Coils"/>
    </source>
</evidence>
<evidence type="ECO:0000256" key="1">
    <source>
        <dbReference type="ARBA" id="ARBA00009477"/>
    </source>
</evidence>
<dbReference type="EMBL" id="WNNK01000019">
    <property type="protein sequence ID" value="MUF06762.1"/>
    <property type="molecule type" value="Genomic_DNA"/>
</dbReference>
<dbReference type="InterPro" id="IPR050393">
    <property type="entry name" value="MFP_Efflux_Pump"/>
</dbReference>
<sequence>MKTTAKGLVIIVICFSAILCIYKLWNYYTFGPWTRDAKIRAEVIQATSEVSGRLETLRIKDNQFVKKGDVLLTIDKSDYTINVERALSQLEILKTQKAQAQSQYERRMRLSNIAITKEDLETSRIKLEELNGQLRKARTDLKKSELDLTRTTIRAPADGYITNLNTREGSYISAGQSLFALVDINSFYILAYFEETKLAFLDLGKKVVITPYGGQDTWGGEITGIGRAIVDQSASTGEQMLKDVKPNYPWVRLAQRIPVRIAITPEQLSSIENRLVAGTTCTVKVVESL</sequence>
<keyword evidence="5 7" id="KW-0472">Membrane</keyword>
<dbReference type="Pfam" id="PF25963">
    <property type="entry name" value="Beta-barrel_AAEA"/>
    <property type="match status" value="1"/>
</dbReference>
<dbReference type="Pfam" id="PF25917">
    <property type="entry name" value="BSH_RND"/>
    <property type="match status" value="1"/>
</dbReference>
<evidence type="ECO:0000256" key="4">
    <source>
        <dbReference type="ARBA" id="ARBA00023054"/>
    </source>
</evidence>
<evidence type="ECO:0000259" key="9">
    <source>
        <dbReference type="Pfam" id="PF25963"/>
    </source>
</evidence>
<keyword evidence="11" id="KW-1185">Reference proteome</keyword>
<comment type="caution">
    <text evidence="10">The sequence shown here is derived from an EMBL/GenBank/DDBJ whole genome shotgun (WGS) entry which is preliminary data.</text>
</comment>
<evidence type="ECO:0000313" key="11">
    <source>
        <dbReference type="Proteomes" id="UP000438196"/>
    </source>
</evidence>
<dbReference type="OrthoDB" id="9811754at2"/>
<dbReference type="NCBIfam" id="TIGR01730">
    <property type="entry name" value="RND_mfp"/>
    <property type="match status" value="1"/>
</dbReference>
<dbReference type="AlphaFoldDB" id="A0A6I3WHW6"/>
<dbReference type="Gene3D" id="1.10.287.470">
    <property type="entry name" value="Helix hairpin bin"/>
    <property type="match status" value="1"/>
</dbReference>
<accession>A0A6I3WHW6</accession>
<dbReference type="SUPFAM" id="SSF111369">
    <property type="entry name" value="HlyD-like secretion proteins"/>
    <property type="match status" value="1"/>
</dbReference>
<dbReference type="Gene3D" id="2.40.30.170">
    <property type="match status" value="1"/>
</dbReference>
<feature type="domain" description="p-hydroxybenzoic acid efflux pump subunit AaeA-like beta-barrel" evidence="9">
    <location>
        <begin position="186"/>
        <end position="285"/>
    </location>
</feature>
<evidence type="ECO:0000259" key="8">
    <source>
        <dbReference type="Pfam" id="PF25917"/>
    </source>
</evidence>
<dbReference type="InterPro" id="IPR058634">
    <property type="entry name" value="AaeA-lik-b-barrel"/>
</dbReference>
<dbReference type="Gene3D" id="2.40.50.100">
    <property type="match status" value="1"/>
</dbReference>
<keyword evidence="3 7" id="KW-1133">Transmembrane helix</keyword>
<feature type="coiled-coil region" evidence="6">
    <location>
        <begin position="83"/>
        <end position="147"/>
    </location>
</feature>
<keyword evidence="2 7" id="KW-0812">Transmembrane</keyword>
<dbReference type="GO" id="GO:0022857">
    <property type="term" value="F:transmembrane transporter activity"/>
    <property type="evidence" value="ECO:0007669"/>
    <property type="project" value="InterPro"/>
</dbReference>
<dbReference type="InterPro" id="IPR006143">
    <property type="entry name" value="RND_pump_MFP"/>
</dbReference>
<feature type="domain" description="Multidrug resistance protein MdtA-like barrel-sandwich hybrid" evidence="8">
    <location>
        <begin position="44"/>
        <end position="182"/>
    </location>
</feature>
<evidence type="ECO:0000256" key="3">
    <source>
        <dbReference type="ARBA" id="ARBA00022989"/>
    </source>
</evidence>
<evidence type="ECO:0000256" key="7">
    <source>
        <dbReference type="SAM" id="Phobius"/>
    </source>
</evidence>
<evidence type="ECO:0000313" key="10">
    <source>
        <dbReference type="EMBL" id="MUF06762.1"/>
    </source>
</evidence>
<dbReference type="PANTHER" id="PTHR30367">
    <property type="entry name" value="P-HYDROXYBENZOIC ACID EFFLUX PUMP SUBUNIT AAEA-RELATED"/>
    <property type="match status" value="1"/>
</dbReference>
<dbReference type="PANTHER" id="PTHR30367:SF1">
    <property type="entry name" value="MULTIDRUG RESISTANCE PROTEIN MDTN"/>
    <property type="match status" value="1"/>
</dbReference>
<dbReference type="Proteomes" id="UP000438196">
    <property type="component" value="Unassembled WGS sequence"/>
</dbReference>
<dbReference type="GO" id="GO:0016020">
    <property type="term" value="C:membrane"/>
    <property type="evidence" value="ECO:0007669"/>
    <property type="project" value="InterPro"/>
</dbReference>